<dbReference type="InterPro" id="IPR036259">
    <property type="entry name" value="MFS_trans_sf"/>
</dbReference>
<feature type="transmembrane region" description="Helical" evidence="8">
    <location>
        <begin position="46"/>
        <end position="65"/>
    </location>
</feature>
<dbReference type="GeneID" id="85308074"/>
<sequence length="575" mass="63066">MGFSDDEKKSGPVVNNPEAHADESDTDQISLDAQDGVKQIEATTKVWTKTALIVAYVMIWVIYFVDSTQQGTTGTLTTYVTSKFDHHSLTPAVNIMSSLIGGISKLTLAKILDVWGRPQGYLVSIIICTLGIIMMAACRNVETYAAAQVFYWVGYNGLDYTLSIFIADTSSLRNRSLMFAYASSPYFITTWIAGYIAQSVTRPGGIGLNWGFGVFAIVTPAVTLPLFALFWYNLRKAKKMGFLQKEPSGRSALGSVWHYAIEFDALGLLLSSGGLALFLLPFSLYSYQADGWRSPLVICMIIFGGLLLVAFAAWEKYFAPVKMLPWQLLTDRTIMSACVLAGTIFASFYIWNSFFFSFLLVVNGLSTEHATYVSNIYSMGSCLWAIVTGLFIRWNGHFKWVAIGFGMPVTILGVALMINFRQPGVNIGYIIMCQIFIAVAGGTLVICEQLAVMAAVGHQHVAIVLAVEAMFSSIGGAVGQTIATAIWTSVFPERLARYLPAESQGNLTAIYGDIGTQLSYPIGDPTRSAIMHAYGDTQRYMLIASTVTLFIALASVFFWRDINVKNMKQVKGNVI</sequence>
<evidence type="ECO:0000313" key="9">
    <source>
        <dbReference type="EMBL" id="KAK1763992.1"/>
    </source>
</evidence>
<keyword evidence="4 8" id="KW-0812">Transmembrane</keyword>
<dbReference type="AlphaFoldDB" id="A0AAJ0FE65"/>
<evidence type="ECO:0000256" key="7">
    <source>
        <dbReference type="SAM" id="MobiDB-lite"/>
    </source>
</evidence>
<keyword evidence="5 8" id="KW-1133">Transmembrane helix</keyword>
<feature type="transmembrane region" description="Helical" evidence="8">
    <location>
        <begin position="255"/>
        <end position="280"/>
    </location>
</feature>
<organism evidence="9 10">
    <name type="scientific">Phialemonium atrogriseum</name>
    <dbReference type="NCBI Taxonomy" id="1093897"/>
    <lineage>
        <taxon>Eukaryota</taxon>
        <taxon>Fungi</taxon>
        <taxon>Dikarya</taxon>
        <taxon>Ascomycota</taxon>
        <taxon>Pezizomycotina</taxon>
        <taxon>Sordariomycetes</taxon>
        <taxon>Sordariomycetidae</taxon>
        <taxon>Cephalothecales</taxon>
        <taxon>Cephalothecaceae</taxon>
        <taxon>Phialemonium</taxon>
    </lineage>
</organism>
<evidence type="ECO:0000256" key="5">
    <source>
        <dbReference type="ARBA" id="ARBA00022989"/>
    </source>
</evidence>
<feature type="transmembrane region" description="Helical" evidence="8">
    <location>
        <begin position="210"/>
        <end position="234"/>
    </location>
</feature>
<dbReference type="InterPro" id="IPR011701">
    <property type="entry name" value="MFS"/>
</dbReference>
<evidence type="ECO:0000256" key="4">
    <source>
        <dbReference type="ARBA" id="ARBA00022692"/>
    </source>
</evidence>
<feature type="transmembrane region" description="Helical" evidence="8">
    <location>
        <begin position="372"/>
        <end position="393"/>
    </location>
</feature>
<evidence type="ECO:0000256" key="8">
    <source>
        <dbReference type="SAM" id="Phobius"/>
    </source>
</evidence>
<feature type="region of interest" description="Disordered" evidence="7">
    <location>
        <begin position="1"/>
        <end position="28"/>
    </location>
</feature>
<feature type="transmembrane region" description="Helical" evidence="8">
    <location>
        <begin position="334"/>
        <end position="360"/>
    </location>
</feature>
<comment type="caution">
    <text evidence="9">The sequence shown here is derived from an EMBL/GenBank/DDBJ whole genome shotgun (WGS) entry which is preliminary data.</text>
</comment>
<dbReference type="PANTHER" id="PTHR23501:SF3">
    <property type="entry name" value="MAJOR FACILITATOR SUPERFAMILY (MFS) PROFILE DOMAIN-CONTAINING PROTEIN"/>
    <property type="match status" value="1"/>
</dbReference>
<gene>
    <name evidence="9" type="ORF">QBC33DRAFT_458477</name>
</gene>
<comment type="subcellular location">
    <subcellularLocation>
        <location evidence="1">Membrane</location>
        <topology evidence="1">Multi-pass membrane protein</topology>
    </subcellularLocation>
</comment>
<accession>A0AAJ0FE65</accession>
<keyword evidence="6 8" id="KW-0472">Membrane</keyword>
<feature type="transmembrane region" description="Helical" evidence="8">
    <location>
        <begin position="179"/>
        <end position="198"/>
    </location>
</feature>
<feature type="transmembrane region" description="Helical" evidence="8">
    <location>
        <begin position="149"/>
        <end position="167"/>
    </location>
</feature>
<protein>
    <submittedName>
        <fullName evidence="9">Siderophore iron transporter</fullName>
    </submittedName>
</protein>
<keyword evidence="10" id="KW-1185">Reference proteome</keyword>
<feature type="transmembrane region" description="Helical" evidence="8">
    <location>
        <begin position="540"/>
        <end position="559"/>
    </location>
</feature>
<feature type="compositionally biased region" description="Basic and acidic residues" evidence="7">
    <location>
        <begin position="1"/>
        <end position="10"/>
    </location>
</feature>
<dbReference type="GO" id="GO:0022857">
    <property type="term" value="F:transmembrane transporter activity"/>
    <property type="evidence" value="ECO:0007669"/>
    <property type="project" value="InterPro"/>
</dbReference>
<evidence type="ECO:0000256" key="1">
    <source>
        <dbReference type="ARBA" id="ARBA00004141"/>
    </source>
</evidence>
<dbReference type="EMBL" id="MU839023">
    <property type="protein sequence ID" value="KAK1763992.1"/>
    <property type="molecule type" value="Genomic_DNA"/>
</dbReference>
<dbReference type="FunFam" id="1.20.1250.20:FF:000284">
    <property type="entry name" value="Siderophore iron transporter mirB"/>
    <property type="match status" value="1"/>
</dbReference>
<feature type="transmembrane region" description="Helical" evidence="8">
    <location>
        <begin position="426"/>
        <end position="451"/>
    </location>
</feature>
<dbReference type="Gene3D" id="1.20.1250.20">
    <property type="entry name" value="MFS general substrate transporter like domains"/>
    <property type="match status" value="2"/>
</dbReference>
<keyword evidence="3" id="KW-0813">Transport</keyword>
<evidence type="ECO:0000256" key="6">
    <source>
        <dbReference type="ARBA" id="ARBA00023136"/>
    </source>
</evidence>
<evidence type="ECO:0000313" key="10">
    <source>
        <dbReference type="Proteomes" id="UP001244011"/>
    </source>
</evidence>
<feature type="transmembrane region" description="Helical" evidence="8">
    <location>
        <begin position="400"/>
        <end position="420"/>
    </location>
</feature>
<dbReference type="RefSeq" id="XP_060280205.1">
    <property type="nucleotide sequence ID" value="XM_060424887.1"/>
</dbReference>
<feature type="transmembrane region" description="Helical" evidence="8">
    <location>
        <begin position="120"/>
        <end position="137"/>
    </location>
</feature>
<name>A0AAJ0FE65_9PEZI</name>
<proteinExistence type="inferred from homology"/>
<feature type="transmembrane region" description="Helical" evidence="8">
    <location>
        <begin position="463"/>
        <end position="487"/>
    </location>
</feature>
<dbReference type="Pfam" id="PF07690">
    <property type="entry name" value="MFS_1"/>
    <property type="match status" value="1"/>
</dbReference>
<comment type="similarity">
    <text evidence="2">Belongs to the major facilitator superfamily.</text>
</comment>
<evidence type="ECO:0000256" key="2">
    <source>
        <dbReference type="ARBA" id="ARBA00008335"/>
    </source>
</evidence>
<dbReference type="Proteomes" id="UP001244011">
    <property type="component" value="Unassembled WGS sequence"/>
</dbReference>
<dbReference type="SUPFAM" id="SSF103473">
    <property type="entry name" value="MFS general substrate transporter"/>
    <property type="match status" value="1"/>
</dbReference>
<feature type="transmembrane region" description="Helical" evidence="8">
    <location>
        <begin position="292"/>
        <end position="314"/>
    </location>
</feature>
<dbReference type="GO" id="GO:0005886">
    <property type="term" value="C:plasma membrane"/>
    <property type="evidence" value="ECO:0007669"/>
    <property type="project" value="TreeGrafter"/>
</dbReference>
<evidence type="ECO:0000256" key="3">
    <source>
        <dbReference type="ARBA" id="ARBA00022448"/>
    </source>
</evidence>
<reference evidence="9" key="1">
    <citation type="submission" date="2023-06" db="EMBL/GenBank/DDBJ databases">
        <title>Genome-scale phylogeny and comparative genomics of the fungal order Sordariales.</title>
        <authorList>
            <consortium name="Lawrence Berkeley National Laboratory"/>
            <person name="Hensen N."/>
            <person name="Bonometti L."/>
            <person name="Westerberg I."/>
            <person name="Brannstrom I.O."/>
            <person name="Guillou S."/>
            <person name="Cros-Aarteil S."/>
            <person name="Calhoun S."/>
            <person name="Haridas S."/>
            <person name="Kuo A."/>
            <person name="Mondo S."/>
            <person name="Pangilinan J."/>
            <person name="Riley R."/>
            <person name="Labutti K."/>
            <person name="Andreopoulos B."/>
            <person name="Lipzen A."/>
            <person name="Chen C."/>
            <person name="Yanf M."/>
            <person name="Daum C."/>
            <person name="Ng V."/>
            <person name="Clum A."/>
            <person name="Steindorff A."/>
            <person name="Ohm R."/>
            <person name="Martin F."/>
            <person name="Silar P."/>
            <person name="Natvig D."/>
            <person name="Lalanne C."/>
            <person name="Gautier V."/>
            <person name="Ament-Velasquez S.L."/>
            <person name="Kruys A."/>
            <person name="Hutchinson M.I."/>
            <person name="Powell A.J."/>
            <person name="Barry K."/>
            <person name="Miller A.N."/>
            <person name="Grigoriev I.V."/>
            <person name="Debuchy R."/>
            <person name="Gladieux P."/>
            <person name="Thoren M.H."/>
            <person name="Johannesson H."/>
        </authorList>
    </citation>
    <scope>NUCLEOTIDE SEQUENCE</scope>
    <source>
        <strain evidence="9">8032-3</strain>
    </source>
</reference>
<dbReference type="PANTHER" id="PTHR23501">
    <property type="entry name" value="MAJOR FACILITATOR SUPERFAMILY"/>
    <property type="match status" value="1"/>
</dbReference>